<dbReference type="RefSeq" id="WP_077025745.1">
    <property type="nucleotide sequence ID" value="NZ_CP017641.1"/>
</dbReference>
<dbReference type="InterPro" id="IPR004408">
    <property type="entry name" value="Biotin_CoA_COase_ligase"/>
</dbReference>
<dbReference type="Pfam" id="PF03099">
    <property type="entry name" value="BPL_LplA_LipB"/>
    <property type="match status" value="1"/>
</dbReference>
<name>A0A1P8WK58_9PLAN</name>
<dbReference type="STRING" id="1891926.Fuma_04075"/>
<dbReference type="Gene3D" id="2.30.30.100">
    <property type="match status" value="1"/>
</dbReference>
<keyword evidence="4" id="KW-1185">Reference proteome</keyword>
<dbReference type="PROSITE" id="PS51733">
    <property type="entry name" value="BPL_LPL_CATALYTIC"/>
    <property type="match status" value="1"/>
</dbReference>
<evidence type="ECO:0000259" key="2">
    <source>
        <dbReference type="PROSITE" id="PS51733"/>
    </source>
</evidence>
<evidence type="ECO:0000256" key="1">
    <source>
        <dbReference type="ARBA" id="ARBA00022598"/>
    </source>
</evidence>
<dbReference type="GO" id="GO:0004077">
    <property type="term" value="F:biotin--[biotin carboxyl-carrier protein] ligase activity"/>
    <property type="evidence" value="ECO:0007669"/>
    <property type="project" value="InterPro"/>
</dbReference>
<dbReference type="SUPFAM" id="SSF55681">
    <property type="entry name" value="Class II aaRS and biotin synthetases"/>
    <property type="match status" value="1"/>
</dbReference>
<reference evidence="3 4" key="1">
    <citation type="journal article" date="2016" name="Front. Microbiol.">
        <title>Fuerstia marisgermanicae gen. nov., sp. nov., an Unusual Member of the Phylum Planctomycetes from the German Wadden Sea.</title>
        <authorList>
            <person name="Kohn T."/>
            <person name="Heuer A."/>
            <person name="Jogler M."/>
            <person name="Vollmers J."/>
            <person name="Boedeker C."/>
            <person name="Bunk B."/>
            <person name="Rast P."/>
            <person name="Borchert D."/>
            <person name="Glockner I."/>
            <person name="Freese H.M."/>
            <person name="Klenk H.P."/>
            <person name="Overmann J."/>
            <person name="Kaster A.K."/>
            <person name="Rohde M."/>
            <person name="Wiegand S."/>
            <person name="Jogler C."/>
        </authorList>
    </citation>
    <scope>NUCLEOTIDE SEQUENCE [LARGE SCALE GENOMIC DNA]</scope>
    <source>
        <strain evidence="3 4">NH11</strain>
    </source>
</reference>
<dbReference type="PANTHER" id="PTHR12835">
    <property type="entry name" value="BIOTIN PROTEIN LIGASE"/>
    <property type="match status" value="1"/>
</dbReference>
<gene>
    <name evidence="3" type="primary">birA</name>
    <name evidence="3" type="ORF">Fuma_04075</name>
</gene>
<proteinExistence type="predicted"/>
<feature type="domain" description="BPL/LPL catalytic" evidence="2">
    <location>
        <begin position="7"/>
        <end position="195"/>
    </location>
</feature>
<dbReference type="Gene3D" id="3.30.930.10">
    <property type="entry name" value="Bira Bifunctional Protein, Domain 2"/>
    <property type="match status" value="1"/>
</dbReference>
<dbReference type="GO" id="GO:0005737">
    <property type="term" value="C:cytoplasm"/>
    <property type="evidence" value="ECO:0007669"/>
    <property type="project" value="TreeGrafter"/>
</dbReference>
<evidence type="ECO:0000313" key="3">
    <source>
        <dbReference type="EMBL" id="APZ94443.1"/>
    </source>
</evidence>
<dbReference type="KEGG" id="fmr:Fuma_04075"/>
<evidence type="ECO:0000313" key="4">
    <source>
        <dbReference type="Proteomes" id="UP000187735"/>
    </source>
</evidence>
<sequence>MFDLRRITRETNVRFVEYHETLDSTNKLAAELLSDLLPLSPSLVLTSCQTAGRGRGANTWWATPGALTFSLVLAAEGLSLSTERLPFVSLAAGLAVRNALAALVPEKVVSVKWPNDVLISEQKVCGILTQQHAAQSESGLIIGIGVNVNNSLNASPDTVRQKATSVFDLSGTHHDLTDVLVGILTELTNALTKLRDDDKAIVAELNAHSILNGRSITVQTGETTIHGTCDRVDDDGCLLVRVGKKTHQLNAGTVLDW</sequence>
<dbReference type="OrthoDB" id="9807064at2"/>
<dbReference type="NCBIfam" id="TIGR00121">
    <property type="entry name" value="birA_ligase"/>
    <property type="match status" value="1"/>
</dbReference>
<dbReference type="CDD" id="cd16442">
    <property type="entry name" value="BPL"/>
    <property type="match status" value="1"/>
</dbReference>
<organism evidence="3 4">
    <name type="scientific">Fuerstiella marisgermanici</name>
    <dbReference type="NCBI Taxonomy" id="1891926"/>
    <lineage>
        <taxon>Bacteria</taxon>
        <taxon>Pseudomonadati</taxon>
        <taxon>Planctomycetota</taxon>
        <taxon>Planctomycetia</taxon>
        <taxon>Planctomycetales</taxon>
        <taxon>Planctomycetaceae</taxon>
        <taxon>Fuerstiella</taxon>
    </lineage>
</organism>
<dbReference type="PANTHER" id="PTHR12835:SF5">
    <property type="entry name" value="BIOTIN--PROTEIN LIGASE"/>
    <property type="match status" value="1"/>
</dbReference>
<dbReference type="AlphaFoldDB" id="A0A1P8WK58"/>
<dbReference type="EMBL" id="CP017641">
    <property type="protein sequence ID" value="APZ94443.1"/>
    <property type="molecule type" value="Genomic_DNA"/>
</dbReference>
<accession>A0A1P8WK58</accession>
<dbReference type="InterPro" id="IPR004143">
    <property type="entry name" value="BPL_LPL_catalytic"/>
</dbReference>
<dbReference type="InterPro" id="IPR045864">
    <property type="entry name" value="aa-tRNA-synth_II/BPL/LPL"/>
</dbReference>
<keyword evidence="1" id="KW-0436">Ligase</keyword>
<dbReference type="Proteomes" id="UP000187735">
    <property type="component" value="Chromosome"/>
</dbReference>
<protein>
    <submittedName>
        <fullName evidence="3">Bifunctional protein BirA</fullName>
    </submittedName>
</protein>